<protein>
    <recommendedName>
        <fullName evidence="5">Transport permease protein</fullName>
    </recommendedName>
</protein>
<feature type="transmembrane region" description="Helical" evidence="5">
    <location>
        <begin position="240"/>
        <end position="262"/>
    </location>
</feature>
<keyword evidence="3 5" id="KW-1133">Transmembrane helix</keyword>
<accession>E0XYV6</accession>
<dbReference type="GO" id="GO:0043190">
    <property type="term" value="C:ATP-binding cassette (ABC) transporter complex"/>
    <property type="evidence" value="ECO:0007669"/>
    <property type="project" value="InterPro"/>
</dbReference>
<feature type="transmembrane region" description="Helical" evidence="5">
    <location>
        <begin position="67"/>
        <end position="86"/>
    </location>
</feature>
<evidence type="ECO:0000256" key="3">
    <source>
        <dbReference type="ARBA" id="ARBA00022989"/>
    </source>
</evidence>
<organism evidence="7">
    <name type="scientific">uncultured SAR11 cluster bacterium HF0770_37D02</name>
    <dbReference type="NCBI Taxonomy" id="710726"/>
    <lineage>
        <taxon>Bacteria</taxon>
        <taxon>Pseudomonadati</taxon>
        <taxon>Pseudomonadota</taxon>
        <taxon>Alphaproteobacteria</taxon>
        <taxon>Candidatus Pelagibacterales</taxon>
        <taxon>environmental samples</taxon>
    </lineage>
</organism>
<proteinExistence type="inferred from homology"/>
<comment type="subcellular location">
    <subcellularLocation>
        <location evidence="5">Cell inner membrane</location>
        <topology evidence="5">Multi-pass membrane protein</topology>
    </subcellularLocation>
    <subcellularLocation>
        <location evidence="1">Membrane</location>
        <topology evidence="1">Multi-pass membrane protein</topology>
    </subcellularLocation>
</comment>
<dbReference type="AlphaFoldDB" id="E0XYV6"/>
<keyword evidence="2 5" id="KW-0812">Transmembrane</keyword>
<dbReference type="InterPro" id="IPR000412">
    <property type="entry name" value="ABC_2_transport"/>
</dbReference>
<comment type="similarity">
    <text evidence="5">Belongs to the ABC-2 integral membrane protein family.</text>
</comment>
<feature type="transmembrane region" description="Helical" evidence="5">
    <location>
        <begin position="37"/>
        <end position="61"/>
    </location>
</feature>
<evidence type="ECO:0000256" key="1">
    <source>
        <dbReference type="ARBA" id="ARBA00004141"/>
    </source>
</evidence>
<evidence type="ECO:0000256" key="5">
    <source>
        <dbReference type="RuleBase" id="RU361157"/>
    </source>
</evidence>
<evidence type="ECO:0000313" key="7">
    <source>
        <dbReference type="EMBL" id="ADI19597.1"/>
    </source>
</evidence>
<evidence type="ECO:0000256" key="2">
    <source>
        <dbReference type="ARBA" id="ARBA00022692"/>
    </source>
</evidence>
<dbReference type="PRINTS" id="PR00164">
    <property type="entry name" value="ABC2TRNSPORT"/>
</dbReference>
<dbReference type="InterPro" id="IPR013525">
    <property type="entry name" value="ABC2_TM"/>
</dbReference>
<dbReference type="PROSITE" id="PS51012">
    <property type="entry name" value="ABC_TM2"/>
    <property type="match status" value="1"/>
</dbReference>
<feature type="domain" description="ABC transmembrane type-2" evidence="6">
    <location>
        <begin position="36"/>
        <end position="265"/>
    </location>
</feature>
<reference evidence="7" key="1">
    <citation type="journal article" date="2011" name="Environ. Microbiol.">
        <title>Time-series analyses of Monterey Bay coastal microbial picoplankton using a 'genome proxy' microarray.</title>
        <authorList>
            <person name="Rich V.I."/>
            <person name="Pham V.D."/>
            <person name="Eppley J."/>
            <person name="Shi Y."/>
            <person name="DeLong E.F."/>
        </authorList>
    </citation>
    <scope>NUCLEOTIDE SEQUENCE</scope>
</reference>
<dbReference type="PANTHER" id="PTHR43332">
    <property type="entry name" value="INNER MEMBRANE TRANSPORT PERMEASE YADH-RELATED"/>
    <property type="match status" value="1"/>
</dbReference>
<dbReference type="EMBL" id="GU474927">
    <property type="protein sequence ID" value="ADI19597.1"/>
    <property type="molecule type" value="Genomic_DNA"/>
</dbReference>
<evidence type="ECO:0000259" key="6">
    <source>
        <dbReference type="PROSITE" id="PS51012"/>
    </source>
</evidence>
<keyword evidence="4 5" id="KW-0472">Membrane</keyword>
<evidence type="ECO:0000256" key="4">
    <source>
        <dbReference type="ARBA" id="ARBA00023136"/>
    </source>
</evidence>
<dbReference type="Pfam" id="PF01061">
    <property type="entry name" value="ABC2_membrane"/>
    <property type="match status" value="1"/>
</dbReference>
<dbReference type="GO" id="GO:0140359">
    <property type="term" value="F:ABC-type transporter activity"/>
    <property type="evidence" value="ECO:0007669"/>
    <property type="project" value="InterPro"/>
</dbReference>
<dbReference type="InterPro" id="IPR052522">
    <property type="entry name" value="ABC-2_transport_permease"/>
</dbReference>
<dbReference type="PIRSF" id="PIRSF006648">
    <property type="entry name" value="DrrB"/>
    <property type="match status" value="1"/>
</dbReference>
<name>E0XYV6_9PROT</name>
<dbReference type="InterPro" id="IPR047817">
    <property type="entry name" value="ABC2_TM_bact-type"/>
</dbReference>
<feature type="transmembrane region" description="Helical" evidence="5">
    <location>
        <begin position="121"/>
        <end position="146"/>
    </location>
</feature>
<keyword evidence="5" id="KW-1003">Cell membrane</keyword>
<sequence length="270" mass="30584">MVEIEEKYKIYEKKFGYVNWIGFWTLYKKEVLRFLKVVIQTVISPLVTSLLFLLVLSLAIGNDRGEVLGFSFINFLAPGLIAMQVIQQGFSHSSSSIMIGKIQGNIVDILYAPMTAAEITLAINLAACTRSIMIAIVSIIVFTFIVELEFYNFFYIFIFTFLGAFILSSIGIIIGLWAEKFDHMASATNFIIVPLSFLSGTFYSIDRLPDILKNISEMNPFFYIIDGFRYGFLGAADGSIQFGLFYLLILSIITWFAAYMLFKKGYKIKS</sequence>
<keyword evidence="5" id="KW-0813">Transport</keyword>
<feature type="transmembrane region" description="Helical" evidence="5">
    <location>
        <begin position="185"/>
        <end position="205"/>
    </location>
</feature>
<feature type="transmembrane region" description="Helical" evidence="5">
    <location>
        <begin position="152"/>
        <end position="178"/>
    </location>
</feature>
<dbReference type="PANTHER" id="PTHR43332:SF2">
    <property type="entry name" value="INNER MEMBRANE TRANSPORT PERMEASE YADH"/>
    <property type="match status" value="1"/>
</dbReference>